<dbReference type="EMBL" id="OZ035839">
    <property type="protein sequence ID" value="CAL1586420.1"/>
    <property type="molecule type" value="Genomic_DNA"/>
</dbReference>
<sequence>MTEMLQQESDEEQRNRRRRGCSGDGSRQEEQWKTKEAPHSAASYLSEALIHRTVSITPLPPHPSIAHPSSPCSIHRPPRCTHLSADVRGPLELGGRRRRLIARLRLPPLGLWEPGTQPISTHWPRTSSTRTTQQGTAAGGALSMESTLEDGIWARAGLVWTGLQAERGFVLLSATRLKMYSTSTGRTRT</sequence>
<dbReference type="Proteomes" id="UP001497482">
    <property type="component" value="Chromosome 17"/>
</dbReference>
<feature type="compositionally biased region" description="Basic and acidic residues" evidence="1">
    <location>
        <begin position="26"/>
        <end position="38"/>
    </location>
</feature>
<keyword evidence="3" id="KW-1185">Reference proteome</keyword>
<organism evidence="2 3">
    <name type="scientific">Knipowitschia caucasica</name>
    <name type="common">Caucasian dwarf goby</name>
    <name type="synonym">Pomatoschistus caucasicus</name>
    <dbReference type="NCBI Taxonomy" id="637954"/>
    <lineage>
        <taxon>Eukaryota</taxon>
        <taxon>Metazoa</taxon>
        <taxon>Chordata</taxon>
        <taxon>Craniata</taxon>
        <taxon>Vertebrata</taxon>
        <taxon>Euteleostomi</taxon>
        <taxon>Actinopterygii</taxon>
        <taxon>Neopterygii</taxon>
        <taxon>Teleostei</taxon>
        <taxon>Neoteleostei</taxon>
        <taxon>Acanthomorphata</taxon>
        <taxon>Gobiaria</taxon>
        <taxon>Gobiiformes</taxon>
        <taxon>Gobioidei</taxon>
        <taxon>Gobiidae</taxon>
        <taxon>Gobiinae</taxon>
        <taxon>Knipowitschia</taxon>
    </lineage>
</organism>
<dbReference type="AlphaFoldDB" id="A0AAV2KBK4"/>
<accession>A0AAV2KBK4</accession>
<evidence type="ECO:0000313" key="2">
    <source>
        <dbReference type="EMBL" id="CAL1586420.1"/>
    </source>
</evidence>
<gene>
    <name evidence="2" type="ORF">KC01_LOCUS16483</name>
</gene>
<reference evidence="2 3" key="1">
    <citation type="submission" date="2024-04" db="EMBL/GenBank/DDBJ databases">
        <authorList>
            <person name="Waldvogel A.-M."/>
            <person name="Schoenle A."/>
        </authorList>
    </citation>
    <scope>NUCLEOTIDE SEQUENCE [LARGE SCALE GENOMIC DNA]</scope>
</reference>
<evidence type="ECO:0000256" key="1">
    <source>
        <dbReference type="SAM" id="MobiDB-lite"/>
    </source>
</evidence>
<name>A0AAV2KBK4_KNICA</name>
<feature type="region of interest" description="Disordered" evidence="1">
    <location>
        <begin position="1"/>
        <end position="39"/>
    </location>
</feature>
<proteinExistence type="predicted"/>
<protein>
    <submittedName>
        <fullName evidence="2">Uncharacterized protein</fullName>
    </submittedName>
</protein>
<evidence type="ECO:0000313" key="3">
    <source>
        <dbReference type="Proteomes" id="UP001497482"/>
    </source>
</evidence>